<comment type="caution">
    <text evidence="4">The sequence shown here is derived from an EMBL/GenBank/DDBJ whole genome shotgun (WGS) entry which is preliminary data.</text>
</comment>
<dbReference type="InterPro" id="IPR025110">
    <property type="entry name" value="AMP-bd_C"/>
</dbReference>
<dbReference type="InterPro" id="IPR050237">
    <property type="entry name" value="ATP-dep_AMP-bd_enzyme"/>
</dbReference>
<organism evidence="4 5">
    <name type="scientific">Klugiella xanthotipulae</name>
    <dbReference type="NCBI Taxonomy" id="244735"/>
    <lineage>
        <taxon>Bacteria</taxon>
        <taxon>Bacillati</taxon>
        <taxon>Actinomycetota</taxon>
        <taxon>Actinomycetes</taxon>
        <taxon>Micrococcales</taxon>
        <taxon>Microbacteriaceae</taxon>
        <taxon>Klugiella</taxon>
    </lineage>
</organism>
<dbReference type="InterPro" id="IPR020845">
    <property type="entry name" value="AMP-binding_CS"/>
</dbReference>
<dbReference type="GO" id="GO:0016877">
    <property type="term" value="F:ligase activity, forming carbon-sulfur bonds"/>
    <property type="evidence" value="ECO:0007669"/>
    <property type="project" value="UniProtKB-ARBA"/>
</dbReference>
<dbReference type="Gene3D" id="3.30.300.30">
    <property type="match status" value="1"/>
</dbReference>
<dbReference type="InterPro" id="IPR042099">
    <property type="entry name" value="ANL_N_sf"/>
</dbReference>
<dbReference type="RefSeq" id="WP_141917713.1">
    <property type="nucleotide sequence ID" value="NZ_BAAAYS010000028.1"/>
</dbReference>
<dbReference type="PANTHER" id="PTHR43767:SF12">
    <property type="entry name" value="AMP-DEPENDENT SYNTHETASE AND LIGASE"/>
    <property type="match status" value="1"/>
</dbReference>
<dbReference type="Pfam" id="PF13193">
    <property type="entry name" value="AMP-binding_C"/>
    <property type="match status" value="1"/>
</dbReference>
<dbReference type="PANTHER" id="PTHR43767">
    <property type="entry name" value="LONG-CHAIN-FATTY-ACID--COA LIGASE"/>
    <property type="match status" value="1"/>
</dbReference>
<dbReference type="EMBL" id="VFPN01000002">
    <property type="protein sequence ID" value="TQM63566.1"/>
    <property type="molecule type" value="Genomic_DNA"/>
</dbReference>
<gene>
    <name evidence="4" type="ORF">FB466_1832</name>
</gene>
<dbReference type="InterPro" id="IPR000873">
    <property type="entry name" value="AMP-dep_synth/lig_dom"/>
</dbReference>
<evidence type="ECO:0000313" key="4">
    <source>
        <dbReference type="EMBL" id="TQM63566.1"/>
    </source>
</evidence>
<reference evidence="4 5" key="1">
    <citation type="submission" date="2019-06" db="EMBL/GenBank/DDBJ databases">
        <title>Sequencing the genomes of 1000 actinobacteria strains.</title>
        <authorList>
            <person name="Klenk H.-P."/>
        </authorList>
    </citation>
    <scope>NUCLEOTIDE SEQUENCE [LARGE SCALE GENOMIC DNA]</scope>
    <source>
        <strain evidence="4 5">DSM 18031</strain>
    </source>
</reference>
<feature type="domain" description="AMP-binding enzyme C-terminal" evidence="3">
    <location>
        <begin position="453"/>
        <end position="528"/>
    </location>
</feature>
<name>A0A543HYZ2_9MICO</name>
<protein>
    <submittedName>
        <fullName evidence="4">Long-chain acyl-CoA synthetase</fullName>
    </submittedName>
</protein>
<dbReference type="Gene3D" id="3.40.50.12780">
    <property type="entry name" value="N-terminal domain of ligase-like"/>
    <property type="match status" value="1"/>
</dbReference>
<dbReference type="SUPFAM" id="SSF56801">
    <property type="entry name" value="Acetyl-CoA synthetase-like"/>
    <property type="match status" value="1"/>
</dbReference>
<dbReference type="Proteomes" id="UP000318331">
    <property type="component" value="Unassembled WGS sequence"/>
</dbReference>
<accession>A0A543HYZ2</accession>
<feature type="region of interest" description="Disordered" evidence="1">
    <location>
        <begin position="1"/>
        <end position="28"/>
    </location>
</feature>
<dbReference type="Pfam" id="PF00501">
    <property type="entry name" value="AMP-binding"/>
    <property type="match status" value="1"/>
</dbReference>
<dbReference type="OrthoDB" id="9803968at2"/>
<feature type="domain" description="AMP-dependent synthetase/ligase" evidence="2">
    <location>
        <begin position="41"/>
        <end position="403"/>
    </location>
</feature>
<feature type="compositionally biased region" description="Polar residues" evidence="1">
    <location>
        <begin position="8"/>
        <end position="25"/>
    </location>
</feature>
<sequence length="550" mass="58819">MLPVTHPTDPTTQPASPPTTRTQATPPERGYATLSVAAILAESARTYGDKAALIVGEETVSYRELWDQTRAYAGALRARGIGPGSRVAVLIPNVADFARVYYATLALGAVVVPIHALLRADEIEFALRDSASILIVIAAPLLTHGAPGARQAGVPVLSVLEAGDTASNPRLEDEAAAASPLDTYVSTHPGDTATILYTSGTTGQPKGAEGSHFSLIEQVNTLLMSTFDMRSTDTVLGALPLFHTFGQTCVLNCGLRAGATLVLLPKFDGETALRVLNERRVDLFFGVPTMYIALLEAAKKNPERPPLRYAVSGGAAIPVAVIERFREVFGSTIYEGYGLTESSPVATFNHVGATPRAGSIGTPIWGVDVEIARSEVEDSIELLPRGELGELIIRGHNLTKGYLNRPEATATAIVDGWFRTGDLGTKDEDGYLHILDRKKDMILRNGYNIYPREVEEALSGHPDVVSVAVFGIPDEVHGQEVAAAIVRAEGSPVSEEELVAYARELIAAYKYPRVVEFVAALPLSSSGKILKRDLTDRYVQRGAAETGVPE</sequence>
<evidence type="ECO:0000259" key="3">
    <source>
        <dbReference type="Pfam" id="PF13193"/>
    </source>
</evidence>
<dbReference type="CDD" id="cd05936">
    <property type="entry name" value="FC-FACS_FadD_like"/>
    <property type="match status" value="1"/>
</dbReference>
<evidence type="ECO:0000259" key="2">
    <source>
        <dbReference type="Pfam" id="PF00501"/>
    </source>
</evidence>
<dbReference type="InterPro" id="IPR045851">
    <property type="entry name" value="AMP-bd_C_sf"/>
</dbReference>
<evidence type="ECO:0000256" key="1">
    <source>
        <dbReference type="SAM" id="MobiDB-lite"/>
    </source>
</evidence>
<evidence type="ECO:0000313" key="5">
    <source>
        <dbReference type="Proteomes" id="UP000318331"/>
    </source>
</evidence>
<dbReference type="AlphaFoldDB" id="A0A543HYZ2"/>
<keyword evidence="5" id="KW-1185">Reference proteome</keyword>
<proteinExistence type="predicted"/>
<dbReference type="PROSITE" id="PS00455">
    <property type="entry name" value="AMP_BINDING"/>
    <property type="match status" value="1"/>
</dbReference>